<dbReference type="RefSeq" id="WP_048248388.1">
    <property type="nucleotide sequence ID" value="NZ_LDWR01000040.1"/>
</dbReference>
<dbReference type="InterPro" id="IPR027396">
    <property type="entry name" value="DsrEFH-like"/>
</dbReference>
<evidence type="ECO:0008006" key="3">
    <source>
        <dbReference type="Google" id="ProtNLM"/>
    </source>
</evidence>
<dbReference type="Proteomes" id="UP000036338">
    <property type="component" value="Unassembled WGS sequence"/>
</dbReference>
<reference evidence="1 2" key="1">
    <citation type="submission" date="2015-05" db="EMBL/GenBank/DDBJ databases">
        <title>Draft genome of Burkholderia cepacia LK29.</title>
        <authorList>
            <person name="Chan X.Y."/>
        </authorList>
    </citation>
    <scope>NUCLEOTIDE SEQUENCE [LARGE SCALE GENOMIC DNA]</scope>
    <source>
        <strain evidence="1 2">LK29</strain>
    </source>
</reference>
<proteinExistence type="predicted"/>
<dbReference type="AlphaFoldDB" id="A0A0J5WU59"/>
<comment type="caution">
    <text evidence="1">The sequence shown here is derived from an EMBL/GenBank/DDBJ whole genome shotgun (WGS) entry which is preliminary data.</text>
</comment>
<evidence type="ECO:0000313" key="2">
    <source>
        <dbReference type="Proteomes" id="UP000036338"/>
    </source>
</evidence>
<dbReference type="PATRIC" id="fig|292.27.peg.4649"/>
<evidence type="ECO:0000313" key="1">
    <source>
        <dbReference type="EMBL" id="KML54222.1"/>
    </source>
</evidence>
<accession>A0A0J5WU59</accession>
<dbReference type="EMBL" id="LDWR01000040">
    <property type="protein sequence ID" value="KML54222.1"/>
    <property type="molecule type" value="Genomic_DNA"/>
</dbReference>
<sequence length="126" mass="13793">MKILSIVETAYRATLEEQDDTILWLNHVLKNAGADISLLLCGSAVNYAARGQDATGLAFGARRQVHPPALDKDLDKMIGVGVTVYAVTEDMHDCGLAQDDVIGGLTLLARAEIPALFDRFDQVWHW</sequence>
<name>A0A0J5WU59_BURCE</name>
<gene>
    <name evidence="1" type="ORF">VL15_21705</name>
</gene>
<dbReference type="Gene3D" id="3.40.1260.10">
    <property type="entry name" value="DsrEFH-like"/>
    <property type="match status" value="1"/>
</dbReference>
<protein>
    <recommendedName>
        <fullName evidence="3">DsrE/DsrF-like family protein</fullName>
    </recommendedName>
</protein>
<organism evidence="1 2">
    <name type="scientific">Burkholderia cepacia</name>
    <name type="common">Pseudomonas cepacia</name>
    <dbReference type="NCBI Taxonomy" id="292"/>
    <lineage>
        <taxon>Bacteria</taxon>
        <taxon>Pseudomonadati</taxon>
        <taxon>Pseudomonadota</taxon>
        <taxon>Betaproteobacteria</taxon>
        <taxon>Burkholderiales</taxon>
        <taxon>Burkholderiaceae</taxon>
        <taxon>Burkholderia</taxon>
        <taxon>Burkholderia cepacia complex</taxon>
    </lineage>
</organism>
<dbReference type="SUPFAM" id="SSF75169">
    <property type="entry name" value="DsrEFH-like"/>
    <property type="match status" value="1"/>
</dbReference>